<dbReference type="Pfam" id="PF22451">
    <property type="entry name" value="NirdL-like_HTH"/>
    <property type="match status" value="1"/>
</dbReference>
<proteinExistence type="inferred from homology"/>
<organism evidence="8 9">
    <name type="scientific">Clostridium aciditolerans</name>
    <dbReference type="NCBI Taxonomy" id="339861"/>
    <lineage>
        <taxon>Bacteria</taxon>
        <taxon>Bacillati</taxon>
        <taxon>Bacillota</taxon>
        <taxon>Clostridia</taxon>
        <taxon>Eubacteriales</taxon>
        <taxon>Clostridiaceae</taxon>
        <taxon>Clostridium</taxon>
    </lineage>
</organism>
<keyword evidence="1" id="KW-0456">Lyase</keyword>
<dbReference type="SMART" id="SM00344">
    <property type="entry name" value="HTH_ASNC"/>
    <property type="match status" value="1"/>
</dbReference>
<comment type="caution">
    <text evidence="8">The sequence shown here is derived from an EMBL/GenBank/DDBJ whole genome shotgun (WGS) entry which is preliminary data.</text>
</comment>
<dbReference type="SUPFAM" id="SSF46785">
    <property type="entry name" value="Winged helix' DNA-binding domain"/>
    <property type="match status" value="1"/>
</dbReference>
<dbReference type="Gene3D" id="3.30.70.3460">
    <property type="match status" value="1"/>
</dbReference>
<evidence type="ECO:0000259" key="6">
    <source>
        <dbReference type="Pfam" id="PF17805"/>
    </source>
</evidence>
<feature type="domain" description="Siroheme decarboxylase AsnC-like ligand binding" evidence="6">
    <location>
        <begin position="61"/>
        <end position="141"/>
    </location>
</feature>
<dbReference type="EMBL" id="JAEEGB010000007">
    <property type="protein sequence ID" value="MBI6872633.1"/>
    <property type="molecule type" value="Genomic_DNA"/>
</dbReference>
<dbReference type="RefSeq" id="WP_211142128.1">
    <property type="nucleotide sequence ID" value="NZ_JAEEGB010000007.1"/>
</dbReference>
<comment type="similarity">
    <text evidence="3">Belongs to the Ahb/Nir family.</text>
</comment>
<dbReference type="InterPro" id="IPR050684">
    <property type="entry name" value="HTH-Siroheme_Decarb"/>
</dbReference>
<dbReference type="InterPro" id="IPR019888">
    <property type="entry name" value="Tscrpt_reg_AsnC-like"/>
</dbReference>
<dbReference type="Pfam" id="PF17805">
    <property type="entry name" value="AsnC_trans_reg2"/>
    <property type="match status" value="1"/>
</dbReference>
<evidence type="ECO:0000313" key="9">
    <source>
        <dbReference type="Proteomes" id="UP000622687"/>
    </source>
</evidence>
<protein>
    <recommendedName>
        <fullName evidence="4">siroheme decarboxylase</fullName>
        <ecNumber evidence="4">4.1.1.111</ecNumber>
    </recommendedName>
</protein>
<dbReference type="AlphaFoldDB" id="A0A934HXL5"/>
<evidence type="ECO:0000256" key="1">
    <source>
        <dbReference type="ARBA" id="ARBA00023239"/>
    </source>
</evidence>
<dbReference type="PANTHER" id="PTHR43413">
    <property type="entry name" value="TRANSCRIPTIONAL REGULATOR, ASNC FAMILY"/>
    <property type="match status" value="1"/>
</dbReference>
<comment type="catalytic activity">
    <reaction evidence="5">
        <text>siroheme + 2 H(+) = 12,18-didecarboxysiroheme + 2 CO2</text>
        <dbReference type="Rhea" id="RHEA:19093"/>
        <dbReference type="ChEBI" id="CHEBI:15378"/>
        <dbReference type="ChEBI" id="CHEBI:16526"/>
        <dbReference type="ChEBI" id="CHEBI:60052"/>
        <dbReference type="ChEBI" id="CHEBI:140497"/>
        <dbReference type="EC" id="4.1.1.111"/>
    </reaction>
</comment>
<feature type="domain" description="Siroheme decarboxylase NirL-like HTH" evidence="7">
    <location>
        <begin position="5"/>
        <end position="51"/>
    </location>
</feature>
<dbReference type="InterPro" id="IPR036388">
    <property type="entry name" value="WH-like_DNA-bd_sf"/>
</dbReference>
<sequence length="151" mass="17549">MDNIDKKLLNLVQNGLPVESRPFLTIGEKLGITEEEVINRLEKLKRETFIRRIGGIFDSKKLGYVSTLCAISVPEKRIEDVSKIINKYEEVTHNYIRNHHYNMWFTIIAQSKEKIDEVIRDIKSKAEINRIINLPSVKLFKIRATFHINGG</sequence>
<name>A0A934HXL5_9CLOT</name>
<gene>
    <name evidence="8" type="ORF">I6U51_07900</name>
</gene>
<dbReference type="InterPro" id="IPR040523">
    <property type="entry name" value="AsnC_trans_reg2"/>
</dbReference>
<dbReference type="Gene3D" id="1.10.10.10">
    <property type="entry name" value="Winged helix-like DNA-binding domain superfamily/Winged helix DNA-binding domain"/>
    <property type="match status" value="1"/>
</dbReference>
<dbReference type="InterPro" id="IPR036390">
    <property type="entry name" value="WH_DNA-bd_sf"/>
</dbReference>
<accession>A0A934HXL5</accession>
<dbReference type="EC" id="4.1.1.111" evidence="4"/>
<dbReference type="GO" id="GO:0016829">
    <property type="term" value="F:lyase activity"/>
    <property type="evidence" value="ECO:0007669"/>
    <property type="project" value="UniProtKB-KW"/>
</dbReference>
<dbReference type="PANTHER" id="PTHR43413:SF1">
    <property type="entry name" value="SIROHEME DECARBOXYLASE NIRL SUBUNIT"/>
    <property type="match status" value="1"/>
</dbReference>
<keyword evidence="9" id="KW-1185">Reference proteome</keyword>
<evidence type="ECO:0000313" key="8">
    <source>
        <dbReference type="EMBL" id="MBI6872633.1"/>
    </source>
</evidence>
<reference evidence="8" key="1">
    <citation type="submission" date="2020-12" db="EMBL/GenBank/DDBJ databases">
        <title>Clostridium thailandense sp. nov., a novel acetogenic bacterium isolated from peat land soil in Thailand.</title>
        <authorList>
            <person name="Chaikitkaew S."/>
            <person name="Birkeland N.K."/>
        </authorList>
    </citation>
    <scope>NUCLEOTIDE SEQUENCE</scope>
    <source>
        <strain evidence="8">DSM 17425</strain>
    </source>
</reference>
<evidence type="ECO:0000256" key="4">
    <source>
        <dbReference type="ARBA" id="ARBA00023471"/>
    </source>
</evidence>
<comment type="pathway">
    <text evidence="2">Porphyrin-containing compound metabolism.</text>
</comment>
<dbReference type="Proteomes" id="UP000622687">
    <property type="component" value="Unassembled WGS sequence"/>
</dbReference>
<evidence type="ECO:0000256" key="5">
    <source>
        <dbReference type="ARBA" id="ARBA00048470"/>
    </source>
</evidence>
<evidence type="ECO:0000256" key="2">
    <source>
        <dbReference type="ARBA" id="ARBA00023444"/>
    </source>
</evidence>
<evidence type="ECO:0000256" key="3">
    <source>
        <dbReference type="ARBA" id="ARBA00023457"/>
    </source>
</evidence>
<evidence type="ECO:0000259" key="7">
    <source>
        <dbReference type="Pfam" id="PF22451"/>
    </source>
</evidence>
<dbReference type="InterPro" id="IPR053953">
    <property type="entry name" value="NirdL-like_HTH"/>
</dbReference>